<protein>
    <recommendedName>
        <fullName evidence="3">Response regulatory domain-containing protein</fullName>
    </recommendedName>
</protein>
<reference evidence="4 5" key="1">
    <citation type="submission" date="2019-05" db="EMBL/GenBank/DDBJ databases">
        <authorList>
            <consortium name="Science for Life Laboratories"/>
        </authorList>
    </citation>
    <scope>NUCLEOTIDE SEQUENCE [LARGE SCALE GENOMIC DNA]</scope>
    <source>
        <strain evidence="4">Soil9</strain>
    </source>
</reference>
<keyword evidence="5" id="KW-1185">Reference proteome</keyword>
<evidence type="ECO:0000259" key="3">
    <source>
        <dbReference type="PROSITE" id="PS50110"/>
    </source>
</evidence>
<gene>
    <name evidence="4" type="ORF">SOIL9_41280</name>
</gene>
<dbReference type="PROSITE" id="PS50110">
    <property type="entry name" value="RESPONSE_REGULATORY"/>
    <property type="match status" value="1"/>
</dbReference>
<sequence>MPHTEKPLPPLRVLVVDDDPDTATSQFDLLTLCGFVVKAVTDGDTALRVVHEFRPDVILTDLMMPGISGIELARRITATGVSPPPFLVAVTGCYGDDLRASEGSGFDLVLIKPVDPEVLISTLRRIAANRK</sequence>
<evidence type="ECO:0000313" key="5">
    <source>
        <dbReference type="Proteomes" id="UP000464178"/>
    </source>
</evidence>
<dbReference type="SUPFAM" id="SSF52172">
    <property type="entry name" value="CheY-like"/>
    <property type="match status" value="1"/>
</dbReference>
<dbReference type="Proteomes" id="UP000464178">
    <property type="component" value="Chromosome"/>
</dbReference>
<keyword evidence="1 2" id="KW-0597">Phosphoprotein</keyword>
<accession>A0A6P2CYX3</accession>
<dbReference type="SMART" id="SM00448">
    <property type="entry name" value="REC"/>
    <property type="match status" value="1"/>
</dbReference>
<dbReference type="Gene3D" id="3.40.50.2300">
    <property type="match status" value="1"/>
</dbReference>
<dbReference type="PANTHER" id="PTHR44591:SF3">
    <property type="entry name" value="RESPONSE REGULATORY DOMAIN-CONTAINING PROTEIN"/>
    <property type="match status" value="1"/>
</dbReference>
<dbReference type="RefSeq" id="WP_162668292.1">
    <property type="nucleotide sequence ID" value="NZ_LR593886.1"/>
</dbReference>
<dbReference type="EMBL" id="LR593886">
    <property type="protein sequence ID" value="VTR93586.1"/>
    <property type="molecule type" value="Genomic_DNA"/>
</dbReference>
<dbReference type="KEGG" id="gms:SOIL9_41280"/>
<dbReference type="InterPro" id="IPR050595">
    <property type="entry name" value="Bact_response_regulator"/>
</dbReference>
<evidence type="ECO:0000256" key="2">
    <source>
        <dbReference type="PROSITE-ProRule" id="PRU00169"/>
    </source>
</evidence>
<feature type="domain" description="Response regulatory" evidence="3">
    <location>
        <begin position="12"/>
        <end position="127"/>
    </location>
</feature>
<evidence type="ECO:0000256" key="1">
    <source>
        <dbReference type="ARBA" id="ARBA00022553"/>
    </source>
</evidence>
<feature type="modified residue" description="4-aspartylphosphate" evidence="2">
    <location>
        <position position="61"/>
    </location>
</feature>
<proteinExistence type="predicted"/>
<dbReference type="AlphaFoldDB" id="A0A6P2CYX3"/>
<organism evidence="4 5">
    <name type="scientific">Gemmata massiliana</name>
    <dbReference type="NCBI Taxonomy" id="1210884"/>
    <lineage>
        <taxon>Bacteria</taxon>
        <taxon>Pseudomonadati</taxon>
        <taxon>Planctomycetota</taxon>
        <taxon>Planctomycetia</taxon>
        <taxon>Gemmatales</taxon>
        <taxon>Gemmataceae</taxon>
        <taxon>Gemmata</taxon>
    </lineage>
</organism>
<dbReference type="Pfam" id="PF00072">
    <property type="entry name" value="Response_reg"/>
    <property type="match status" value="1"/>
</dbReference>
<dbReference type="InterPro" id="IPR011006">
    <property type="entry name" value="CheY-like_superfamily"/>
</dbReference>
<dbReference type="GO" id="GO:0000160">
    <property type="term" value="P:phosphorelay signal transduction system"/>
    <property type="evidence" value="ECO:0007669"/>
    <property type="project" value="InterPro"/>
</dbReference>
<dbReference type="InterPro" id="IPR001789">
    <property type="entry name" value="Sig_transdc_resp-reg_receiver"/>
</dbReference>
<dbReference type="PANTHER" id="PTHR44591">
    <property type="entry name" value="STRESS RESPONSE REGULATOR PROTEIN 1"/>
    <property type="match status" value="1"/>
</dbReference>
<name>A0A6P2CYX3_9BACT</name>
<evidence type="ECO:0000313" key="4">
    <source>
        <dbReference type="EMBL" id="VTR93586.1"/>
    </source>
</evidence>